<organism evidence="2 3">
    <name type="scientific">Dryococelus australis</name>
    <dbReference type="NCBI Taxonomy" id="614101"/>
    <lineage>
        <taxon>Eukaryota</taxon>
        <taxon>Metazoa</taxon>
        <taxon>Ecdysozoa</taxon>
        <taxon>Arthropoda</taxon>
        <taxon>Hexapoda</taxon>
        <taxon>Insecta</taxon>
        <taxon>Pterygota</taxon>
        <taxon>Neoptera</taxon>
        <taxon>Polyneoptera</taxon>
        <taxon>Phasmatodea</taxon>
        <taxon>Verophasmatodea</taxon>
        <taxon>Anareolatae</taxon>
        <taxon>Phasmatidae</taxon>
        <taxon>Eurycanthinae</taxon>
        <taxon>Dryococelus</taxon>
    </lineage>
</organism>
<keyword evidence="3" id="KW-1185">Reference proteome</keyword>
<feature type="region of interest" description="Disordered" evidence="1">
    <location>
        <begin position="478"/>
        <end position="511"/>
    </location>
</feature>
<protein>
    <submittedName>
        <fullName evidence="2">Uncharacterized protein</fullName>
    </submittedName>
</protein>
<reference evidence="2 3" key="1">
    <citation type="submission" date="2023-02" db="EMBL/GenBank/DDBJ databases">
        <title>LHISI_Scaffold_Assembly.</title>
        <authorList>
            <person name="Stuart O.P."/>
            <person name="Cleave R."/>
            <person name="Magrath M.J.L."/>
            <person name="Mikheyev A.S."/>
        </authorList>
    </citation>
    <scope>NUCLEOTIDE SEQUENCE [LARGE SCALE GENOMIC DNA]</scope>
    <source>
        <strain evidence="2">Daus_M_001</strain>
        <tissue evidence="2">Leg muscle</tissue>
    </source>
</reference>
<evidence type="ECO:0000313" key="2">
    <source>
        <dbReference type="EMBL" id="KAJ8870382.1"/>
    </source>
</evidence>
<evidence type="ECO:0000313" key="3">
    <source>
        <dbReference type="Proteomes" id="UP001159363"/>
    </source>
</evidence>
<sequence length="1210" mass="134818">MTKYMQITTPLLSDVVPYSTRSALIGCQDLEVKSRLNLVTHSLTSRRGFVDRIMQPMRAERGDYGAALECKGGRNGISPRRPADQRQLPAGFPHDTFVGVTPPGTQPGYPWWEASSTTTKPSRPQEKSFSPKTGSDVQGVLVLALKSIPSKRIKRRHNINAHLRNLGSKLDPRSDLRSKQKAVAPFEFRLGLEIEIEKYAYFHDVIYYEPIAKFGSYLISISHFGTKIDESQIQNHEILLVQRFYIGTKFKLDHGLELGSFDLGSWKMLLQPGNMARHKSVIVALLFRADLPWRSRLVRHRSRVRKALGSSPGQSMDFHQGKSLQIKPLRATSSEACPCWLSWCREFWSIGSVLNSHSGGPAFDSRLTALWKEGIVDFLRSHFRKCRCPPADISALSHVPRNICARCSIPTSNPYAQQKFAKQHVDQKSHEKSEHSHRTKVNRVRFLAGGGGGGGGRWGWSEEIWVCLNNEILRADEEASSGTIPSRENLEITPTGIEPDSPRWGASSLTSMPPRPLDSQWGHPSFCTWDTWLASSFAETVILSFALSTDYSRSNGVLSSGLSDLTRPRQTLNPEWPLLSSEVHIPPATSQCGAAAFTTALQSSITAFRSLRPPSDRPGHFIFLSEKGLGGGGQKRHLPVSSLLPLGWIPASKVKKRGSDTGDTNTHDWRLVAPTGEACKCFSPNALLCKLDLVQYCCTVCDTKAELTIIRRTRQSPVRQSVTRPSVSHPSVFFVRQLKATHNNSSSVEPSCVFASAEHRQKAVAHPSVHRNIGTAWLDGNTLNIRHDVGTALPGADIPHLKFATAGLVGRSVNTLPEFRCIAEQQEIKAVHDKLRALLPNGKRRWKKSGVKYVQIVLRSKLSFRDLTPSAVLGCYRLFTGGRRVAYPLFHRGSSVARNEFAYICEILQHLTGSKGRMPEFRARLERSRKRFTNEVALFDVSNACCAVATRSTSRNFRFAAKGPARAREVMELVHSPCLEADGYKTKQKKKRTPRWEKAPGPEGKELLCNHLMCGAHATDVINIPNNVLSYLTGPLIIHYQQHGSYGIRVQTVNTCEKVIQPIKIGLHHLGLKLDPRSDLRSDTENCCTIRVQNWTGDRDEVYFEPPKLAVRIGDPESWNFVVYSQCLHTLRIKGDTVTARLSPRRNAGRVTGFSHVGIVPDDDVGRRVFSGISGFPTLSFQHRTILPSITLIGSQNLAVKSRPRNPSIL</sequence>
<comment type="caution">
    <text evidence="2">The sequence shown here is derived from an EMBL/GenBank/DDBJ whole genome shotgun (WGS) entry which is preliminary data.</text>
</comment>
<accession>A0ABQ9GD95</accession>
<name>A0ABQ9GD95_9NEOP</name>
<feature type="compositionally biased region" description="Polar residues" evidence="1">
    <location>
        <begin position="114"/>
        <end position="133"/>
    </location>
</feature>
<evidence type="ECO:0000256" key="1">
    <source>
        <dbReference type="SAM" id="MobiDB-lite"/>
    </source>
</evidence>
<dbReference type="EMBL" id="JARBHB010000013">
    <property type="protein sequence ID" value="KAJ8870382.1"/>
    <property type="molecule type" value="Genomic_DNA"/>
</dbReference>
<feature type="region of interest" description="Disordered" evidence="1">
    <location>
        <begin position="108"/>
        <end position="133"/>
    </location>
</feature>
<dbReference type="Proteomes" id="UP001159363">
    <property type="component" value="Chromosome 12"/>
</dbReference>
<proteinExistence type="predicted"/>
<gene>
    <name evidence="2" type="ORF">PR048_029403</name>
</gene>